<dbReference type="PROSITE" id="PS50110">
    <property type="entry name" value="RESPONSE_REGULATORY"/>
    <property type="match status" value="1"/>
</dbReference>
<evidence type="ECO:0000259" key="5">
    <source>
        <dbReference type="PROSITE" id="PS50110"/>
    </source>
</evidence>
<proteinExistence type="predicted"/>
<accession>A0A1S1QNJ9</accession>
<keyword evidence="4" id="KW-0597">Phosphoprotein</keyword>
<dbReference type="GO" id="GO:0016301">
    <property type="term" value="F:kinase activity"/>
    <property type="evidence" value="ECO:0007669"/>
    <property type="project" value="UniProtKB-KW"/>
</dbReference>
<keyword evidence="2" id="KW-0238">DNA-binding</keyword>
<protein>
    <submittedName>
        <fullName evidence="6">Histidine kinase</fullName>
    </submittedName>
</protein>
<evidence type="ECO:0000256" key="4">
    <source>
        <dbReference type="PROSITE-ProRule" id="PRU00169"/>
    </source>
</evidence>
<dbReference type="InterPro" id="IPR001789">
    <property type="entry name" value="Sig_transdc_resp-reg_receiver"/>
</dbReference>
<dbReference type="GO" id="GO:0003677">
    <property type="term" value="F:DNA binding"/>
    <property type="evidence" value="ECO:0007669"/>
    <property type="project" value="UniProtKB-KW"/>
</dbReference>
<evidence type="ECO:0000256" key="1">
    <source>
        <dbReference type="ARBA" id="ARBA00023015"/>
    </source>
</evidence>
<keyword evidence="7" id="KW-1185">Reference proteome</keyword>
<dbReference type="SMART" id="SM00448">
    <property type="entry name" value="REC"/>
    <property type="match status" value="1"/>
</dbReference>
<dbReference type="AlphaFoldDB" id="A0A1S1QNJ9"/>
<sequence>MRVALADDSPHLRAGLRALVSSLGAEVVAALGRGNDLVDVVTAAPAAAPVDVALVDMRMPPTHTDEGLRTARQIRALRPATAVLVFTADDEAPYAAELLRGAPGGTGYVLKSTITDRERLQSALDRLVAGDIVVDAEVARQVVTLPGAAPVLTRLDDRQQAALLLALQGRDVNGTVLAGLRTALGLAGDTGTDTDTDTDLRADAVLGRRGADGFIARELISWLLAHG</sequence>
<dbReference type="Proteomes" id="UP000179627">
    <property type="component" value="Unassembled WGS sequence"/>
</dbReference>
<keyword evidence="6" id="KW-0808">Transferase</keyword>
<dbReference type="InterPro" id="IPR011006">
    <property type="entry name" value="CheY-like_superfamily"/>
</dbReference>
<dbReference type="EMBL" id="MBLM01000126">
    <property type="protein sequence ID" value="OHV34692.1"/>
    <property type="molecule type" value="Genomic_DNA"/>
</dbReference>
<dbReference type="Pfam" id="PF00072">
    <property type="entry name" value="Response_reg"/>
    <property type="match status" value="1"/>
</dbReference>
<dbReference type="PANTHER" id="PTHR43214:SF24">
    <property type="entry name" value="TRANSCRIPTIONAL REGULATORY PROTEIN NARL-RELATED"/>
    <property type="match status" value="1"/>
</dbReference>
<comment type="caution">
    <text evidence="6">The sequence shown here is derived from an EMBL/GenBank/DDBJ whole genome shotgun (WGS) entry which is preliminary data.</text>
</comment>
<dbReference type="GO" id="GO:0000160">
    <property type="term" value="P:phosphorelay signal transduction system"/>
    <property type="evidence" value="ECO:0007669"/>
    <property type="project" value="InterPro"/>
</dbReference>
<evidence type="ECO:0000256" key="2">
    <source>
        <dbReference type="ARBA" id="ARBA00023125"/>
    </source>
</evidence>
<organism evidence="6 7">
    <name type="scientific">Parafrankia colletiae</name>
    <dbReference type="NCBI Taxonomy" id="573497"/>
    <lineage>
        <taxon>Bacteria</taxon>
        <taxon>Bacillati</taxon>
        <taxon>Actinomycetota</taxon>
        <taxon>Actinomycetes</taxon>
        <taxon>Frankiales</taxon>
        <taxon>Frankiaceae</taxon>
        <taxon>Parafrankia</taxon>
    </lineage>
</organism>
<dbReference type="OrthoDB" id="3214657at2"/>
<dbReference type="Gene3D" id="3.40.50.2300">
    <property type="match status" value="1"/>
</dbReference>
<dbReference type="SUPFAM" id="SSF52172">
    <property type="entry name" value="CheY-like"/>
    <property type="match status" value="1"/>
</dbReference>
<dbReference type="InterPro" id="IPR039420">
    <property type="entry name" value="WalR-like"/>
</dbReference>
<evidence type="ECO:0000313" key="6">
    <source>
        <dbReference type="EMBL" id="OHV34692.1"/>
    </source>
</evidence>
<feature type="domain" description="Response regulatory" evidence="5">
    <location>
        <begin position="2"/>
        <end position="126"/>
    </location>
</feature>
<dbReference type="RefSeq" id="WP_071086137.1">
    <property type="nucleotide sequence ID" value="NZ_MBLM01000126.1"/>
</dbReference>
<evidence type="ECO:0000313" key="7">
    <source>
        <dbReference type="Proteomes" id="UP000179627"/>
    </source>
</evidence>
<reference evidence="7" key="1">
    <citation type="submission" date="2016-07" db="EMBL/GenBank/DDBJ databases">
        <title>Sequence Frankia sp. strain CcI1.17.</title>
        <authorList>
            <person name="Ghodhbane-Gtari F."/>
            <person name="Swanson E."/>
            <person name="Gueddou A."/>
            <person name="Morris K."/>
            <person name="Hezbri K."/>
            <person name="Ktari A."/>
            <person name="Nouioui I."/>
            <person name="Abebe-Akele F."/>
            <person name="Simpson S."/>
            <person name="Thomas K."/>
            <person name="Gtari M."/>
            <person name="Tisa L.S."/>
            <person name="Hurst S."/>
        </authorList>
    </citation>
    <scope>NUCLEOTIDE SEQUENCE [LARGE SCALE GENOMIC DNA]</scope>
    <source>
        <strain evidence="7">Cc1.17</strain>
    </source>
</reference>
<keyword evidence="3" id="KW-0804">Transcription</keyword>
<gene>
    <name evidence="6" type="ORF">CC117_21050</name>
</gene>
<name>A0A1S1QNJ9_9ACTN</name>
<dbReference type="PANTHER" id="PTHR43214">
    <property type="entry name" value="TWO-COMPONENT RESPONSE REGULATOR"/>
    <property type="match status" value="1"/>
</dbReference>
<keyword evidence="1" id="KW-0805">Transcription regulation</keyword>
<keyword evidence="6" id="KW-0418">Kinase</keyword>
<feature type="modified residue" description="4-aspartylphosphate" evidence="4">
    <location>
        <position position="56"/>
    </location>
</feature>
<evidence type="ECO:0000256" key="3">
    <source>
        <dbReference type="ARBA" id="ARBA00023163"/>
    </source>
</evidence>